<keyword evidence="2 7" id="KW-0238">DNA-binding</keyword>
<dbReference type="PROSITE" id="PS50048">
    <property type="entry name" value="ZN2_CY6_FUNGAL_2"/>
    <property type="match status" value="1"/>
</dbReference>
<dbReference type="OMA" id="CNTRESA"/>
<dbReference type="Pfam" id="PF00172">
    <property type="entry name" value="Zn_clus"/>
    <property type="match status" value="1"/>
</dbReference>
<evidence type="ECO:0000256" key="3">
    <source>
        <dbReference type="ARBA" id="ARBA00023163"/>
    </source>
</evidence>
<evidence type="ECO:0000256" key="1">
    <source>
        <dbReference type="ARBA" id="ARBA00023015"/>
    </source>
</evidence>
<dbReference type="EMBL" id="HG792016">
    <property type="protein sequence ID" value="CDM30245.1"/>
    <property type="molecule type" value="Genomic_DNA"/>
</dbReference>
<dbReference type="PROSITE" id="PS00463">
    <property type="entry name" value="ZN2_CY6_FUNGAL_1"/>
    <property type="match status" value="1"/>
</dbReference>
<dbReference type="InterPro" id="IPR036864">
    <property type="entry name" value="Zn2-C6_fun-type_DNA-bd_sf"/>
</dbReference>
<evidence type="ECO:0000259" key="6">
    <source>
        <dbReference type="PROSITE" id="PS50048"/>
    </source>
</evidence>
<organism evidence="7 8">
    <name type="scientific">Penicillium roqueforti (strain FM164)</name>
    <dbReference type="NCBI Taxonomy" id="1365484"/>
    <lineage>
        <taxon>Eukaryota</taxon>
        <taxon>Fungi</taxon>
        <taxon>Dikarya</taxon>
        <taxon>Ascomycota</taxon>
        <taxon>Pezizomycotina</taxon>
        <taxon>Eurotiomycetes</taxon>
        <taxon>Eurotiomycetidae</taxon>
        <taxon>Eurotiales</taxon>
        <taxon>Aspergillaceae</taxon>
        <taxon>Penicillium</taxon>
    </lineage>
</organism>
<keyword evidence="8" id="KW-1185">Reference proteome</keyword>
<feature type="region of interest" description="Disordered" evidence="5">
    <location>
        <begin position="62"/>
        <end position="91"/>
    </location>
</feature>
<proteinExistence type="predicted"/>
<dbReference type="GO" id="GO:0000981">
    <property type="term" value="F:DNA-binding transcription factor activity, RNA polymerase II-specific"/>
    <property type="evidence" value="ECO:0007669"/>
    <property type="project" value="InterPro"/>
</dbReference>
<feature type="region of interest" description="Disordered" evidence="5">
    <location>
        <begin position="186"/>
        <end position="214"/>
    </location>
</feature>
<reference evidence="7" key="1">
    <citation type="journal article" date="2014" name="Nat. Commun.">
        <title>Multiple recent horizontal transfers of a large genomic region in cheese making fungi.</title>
        <authorList>
            <person name="Cheeseman K."/>
            <person name="Ropars J."/>
            <person name="Renault P."/>
            <person name="Dupont J."/>
            <person name="Gouzy J."/>
            <person name="Branca A."/>
            <person name="Abraham A.L."/>
            <person name="Ceppi M."/>
            <person name="Conseiller E."/>
            <person name="Debuchy R."/>
            <person name="Malagnac F."/>
            <person name="Goarin A."/>
            <person name="Silar P."/>
            <person name="Lacoste S."/>
            <person name="Sallet E."/>
            <person name="Bensimon A."/>
            <person name="Giraud T."/>
            <person name="Brygoo Y."/>
        </authorList>
    </citation>
    <scope>NUCLEOTIDE SEQUENCE [LARGE SCALE GENOMIC DNA]</scope>
    <source>
        <strain evidence="7">FM164</strain>
    </source>
</reference>
<dbReference type="Gene3D" id="4.10.240.10">
    <property type="entry name" value="Zn(2)-C6 fungal-type DNA-binding domain"/>
    <property type="match status" value="1"/>
</dbReference>
<feature type="region of interest" description="Disordered" evidence="5">
    <location>
        <begin position="432"/>
        <end position="486"/>
    </location>
</feature>
<keyword evidence="4" id="KW-0539">Nucleus</keyword>
<evidence type="ECO:0000256" key="5">
    <source>
        <dbReference type="SAM" id="MobiDB-lite"/>
    </source>
</evidence>
<feature type="compositionally biased region" description="Polar residues" evidence="5">
    <location>
        <begin position="67"/>
        <end position="88"/>
    </location>
</feature>
<dbReference type="PANTHER" id="PTHR37534">
    <property type="entry name" value="TRANSCRIPTIONAL ACTIVATOR PROTEIN UGA3"/>
    <property type="match status" value="1"/>
</dbReference>
<dbReference type="AlphaFoldDB" id="W6Q1U6"/>
<evidence type="ECO:0000256" key="2">
    <source>
        <dbReference type="ARBA" id="ARBA00023125"/>
    </source>
</evidence>
<feature type="domain" description="Zn(2)-C6 fungal-type" evidence="6">
    <location>
        <begin position="26"/>
        <end position="56"/>
    </location>
</feature>
<dbReference type="GO" id="GO:0008270">
    <property type="term" value="F:zinc ion binding"/>
    <property type="evidence" value="ECO:0007669"/>
    <property type="project" value="InterPro"/>
</dbReference>
<dbReference type="Proteomes" id="UP000030686">
    <property type="component" value="Unassembled WGS sequence"/>
</dbReference>
<dbReference type="OrthoDB" id="648861at2759"/>
<dbReference type="GO" id="GO:0003677">
    <property type="term" value="F:DNA binding"/>
    <property type="evidence" value="ECO:0007669"/>
    <property type="project" value="UniProtKB-KW"/>
</dbReference>
<feature type="compositionally biased region" description="Basic and acidic residues" evidence="5">
    <location>
        <begin position="466"/>
        <end position="477"/>
    </location>
</feature>
<dbReference type="PANTHER" id="PTHR37534:SF46">
    <property type="entry name" value="ZN(II)2CYS6 TRANSCRIPTION FACTOR (EUROFUNG)"/>
    <property type="match status" value="1"/>
</dbReference>
<keyword evidence="3" id="KW-0804">Transcription</keyword>
<accession>W6Q1U6</accession>
<gene>
    <name evidence="7" type="ORF">PROQFM164_S02g000394</name>
</gene>
<feature type="compositionally biased region" description="Polar residues" evidence="5">
    <location>
        <begin position="188"/>
        <end position="214"/>
    </location>
</feature>
<dbReference type="CDD" id="cd00067">
    <property type="entry name" value="GAL4"/>
    <property type="match status" value="1"/>
</dbReference>
<evidence type="ECO:0000313" key="8">
    <source>
        <dbReference type="Proteomes" id="UP000030686"/>
    </source>
</evidence>
<evidence type="ECO:0000313" key="7">
    <source>
        <dbReference type="EMBL" id="CDM30245.1"/>
    </source>
</evidence>
<name>W6Q1U6_PENRF</name>
<dbReference type="SMART" id="SM00066">
    <property type="entry name" value="GAL4"/>
    <property type="match status" value="1"/>
</dbReference>
<dbReference type="InterPro" id="IPR001138">
    <property type="entry name" value="Zn2Cys6_DnaBD"/>
</dbReference>
<keyword evidence="1" id="KW-0805">Transcription regulation</keyword>
<sequence length="728" mass="81820">MSPATASTDFRPERRLGRSGPRSRAGCTTCKRRKVRCDEGTPVCANCTRLGAECVYRRVPSKRWQTERPTSPGTHPSQQNVDQSPTSTNHRDVDELMDLDSSLNPAFYPETALFFDFDAFSRNALDLWCSPSTLLPEPQGLAIPTLEDAITLEHDRHDGAAPFVTNSTYDVPHTAENVRYHLPKETEPSVTEALQEQESNAHQSAPTSNSSSKDANLLRDIVPNFNRMATNIFFAARSTTDPGADESITRRSDALGRYFQEHVFVPAVSSVDTTSWHDLCCQILAMARGSSTISNAIVALSQLHFNKFFSTTEHNKGPHALRNGENLSHYLYIFARESLIEGLEQLKVKPSASLRRELLIGLFLLTCFELIDKEDIHRAHQIKWADCLIQDLDEADLLTQQILNWLVLCDMKLVIFGGNGILTRRPTSVSPFISGPPNPSMHPVADAGSPLQQSSREMDLLSPPPDRLRPEIRRRDPLTSCPSNSPLPTLKESILRDAFTFHRLSQQFLRKIAMLDRHRRPRGSIEDEVEVTASASQIINDLHQLWNSRPVILNSDFEQLKDSLQLHLAKDISRLLCVIRACFWSNFCYLYRAAWWDHLAQGDERSAADNTWAELRGSVDQPIVISENFVSDIDDWDESPLNSAAMWALFTFATECADSVKVAWCIAKLRQLSLVKSDYGPGGEHASIHAGKAARLLQEVTDQQRAKNARVDVRYISLDLFGFMFPII</sequence>
<evidence type="ECO:0000256" key="4">
    <source>
        <dbReference type="ARBA" id="ARBA00023242"/>
    </source>
</evidence>
<dbReference type="STRING" id="1365484.W6Q1U6"/>
<feature type="region of interest" description="Disordered" evidence="5">
    <location>
        <begin position="1"/>
        <end position="26"/>
    </location>
</feature>
<dbReference type="SUPFAM" id="SSF57701">
    <property type="entry name" value="Zn2/Cys6 DNA-binding domain"/>
    <property type="match status" value="1"/>
</dbReference>
<protein>
    <submittedName>
        <fullName evidence="7">Zn(2)-C6 fungal-type DNA-binding domain</fullName>
    </submittedName>
</protein>